<dbReference type="Proteomes" id="UP000018872">
    <property type="component" value="Unassembled WGS sequence"/>
</dbReference>
<accession>W2CER6</accession>
<sequence>MKSIDFSQLEVETSIGVFEKADLRSALGNIIYQRATTLEQDALARSIFGAPENQTKVFSDDEYAAMMQAFKAAGVLYPVIRAIEKQVEPKPKGNTTA</sequence>
<dbReference type="AlphaFoldDB" id="W2CER6"/>
<organism evidence="1 2">
    <name type="scientific">Tannerella sp. oral taxon BU063 isolate Cell 5</name>
    <dbReference type="NCBI Taxonomy" id="1410950"/>
    <lineage>
        <taxon>Bacteria</taxon>
        <taxon>Pseudomonadati</taxon>
        <taxon>Bacteroidota</taxon>
        <taxon>Bacteroidia</taxon>
        <taxon>Bacteroidales</taxon>
        <taxon>Tannerellaceae</taxon>
        <taxon>Tannerella</taxon>
    </lineage>
</organism>
<proteinExistence type="predicted"/>
<gene>
    <name evidence="1" type="ORF">T229_02870</name>
</gene>
<dbReference type="PATRIC" id="fig|1410950.3.peg.209"/>
<evidence type="ECO:0000313" key="1">
    <source>
        <dbReference type="EMBL" id="ETK05543.1"/>
    </source>
</evidence>
<dbReference type="EMBL" id="AYYC01000505">
    <property type="protein sequence ID" value="ETK05543.1"/>
    <property type="molecule type" value="Genomic_DNA"/>
</dbReference>
<comment type="caution">
    <text evidence="1">The sequence shown here is derived from an EMBL/GenBank/DDBJ whole genome shotgun (WGS) entry which is preliminary data.</text>
</comment>
<protein>
    <submittedName>
        <fullName evidence="1">Uncharacterized protein</fullName>
    </submittedName>
</protein>
<name>W2CER6_9BACT</name>
<evidence type="ECO:0000313" key="2">
    <source>
        <dbReference type="Proteomes" id="UP000018872"/>
    </source>
</evidence>
<reference evidence="1 2" key="1">
    <citation type="submission" date="2013-11" db="EMBL/GenBank/DDBJ databases">
        <title>Single cell genomics of uncultured Tannerella BU063 (oral taxon 286).</title>
        <authorList>
            <person name="Beall C.J."/>
            <person name="Campbell A.G."/>
            <person name="Griffen A.L."/>
            <person name="Podar M."/>
            <person name="Leys E.J."/>
        </authorList>
    </citation>
    <scope>NUCLEOTIDE SEQUENCE [LARGE SCALE GENOMIC DNA]</scope>
    <source>
        <strain evidence="1">Cell 5</strain>
    </source>
</reference>